<dbReference type="Proteomes" id="UP001595961">
    <property type="component" value="Unassembled WGS sequence"/>
</dbReference>
<evidence type="ECO:0000256" key="1">
    <source>
        <dbReference type="ARBA" id="ARBA00004141"/>
    </source>
</evidence>
<comment type="subcellular location">
    <subcellularLocation>
        <location evidence="1">Membrane</location>
        <topology evidence="1">Multi-pass membrane protein</topology>
    </subcellularLocation>
</comment>
<reference evidence="8" key="1">
    <citation type="journal article" date="2019" name="Int. J. Syst. Evol. Microbiol.">
        <title>The Global Catalogue of Microorganisms (GCM) 10K type strain sequencing project: providing services to taxonomists for standard genome sequencing and annotation.</title>
        <authorList>
            <consortium name="The Broad Institute Genomics Platform"/>
            <consortium name="The Broad Institute Genome Sequencing Center for Infectious Disease"/>
            <person name="Wu L."/>
            <person name="Ma J."/>
        </authorList>
    </citation>
    <scope>NUCLEOTIDE SEQUENCE [LARGE SCALE GENOMIC DNA]</scope>
    <source>
        <strain evidence="8">CCM 4481</strain>
    </source>
</reference>
<gene>
    <name evidence="7" type="ORF">ACFO5W_04570</name>
</gene>
<feature type="compositionally biased region" description="Basic and acidic residues" evidence="5">
    <location>
        <begin position="1"/>
        <end position="11"/>
    </location>
</feature>
<keyword evidence="4 6" id="KW-0472">Membrane</keyword>
<evidence type="ECO:0000256" key="3">
    <source>
        <dbReference type="ARBA" id="ARBA00022989"/>
    </source>
</evidence>
<feature type="transmembrane region" description="Helical" evidence="6">
    <location>
        <begin position="194"/>
        <end position="217"/>
    </location>
</feature>
<dbReference type="InterPro" id="IPR032808">
    <property type="entry name" value="DoxX"/>
</dbReference>
<feature type="transmembrane region" description="Helical" evidence="6">
    <location>
        <begin position="254"/>
        <end position="274"/>
    </location>
</feature>
<dbReference type="RefSeq" id="WP_266150621.1">
    <property type="nucleotide sequence ID" value="NZ_CP064028.1"/>
</dbReference>
<evidence type="ECO:0000256" key="5">
    <source>
        <dbReference type="SAM" id="MobiDB-lite"/>
    </source>
</evidence>
<keyword evidence="2 6" id="KW-0812">Transmembrane</keyword>
<keyword evidence="8" id="KW-1185">Reference proteome</keyword>
<dbReference type="Pfam" id="PF07681">
    <property type="entry name" value="DoxX"/>
    <property type="match status" value="1"/>
</dbReference>
<protein>
    <submittedName>
        <fullName evidence="7">DoxX family membrane protein</fullName>
    </submittedName>
</protein>
<proteinExistence type="predicted"/>
<name>A0ABV9C099_9GAMM</name>
<keyword evidence="3 6" id="KW-1133">Transmembrane helix</keyword>
<feature type="transmembrane region" description="Helical" evidence="6">
    <location>
        <begin position="96"/>
        <end position="117"/>
    </location>
</feature>
<evidence type="ECO:0000313" key="7">
    <source>
        <dbReference type="EMBL" id="MFC4525904.1"/>
    </source>
</evidence>
<evidence type="ECO:0000256" key="2">
    <source>
        <dbReference type="ARBA" id="ARBA00022692"/>
    </source>
</evidence>
<dbReference type="EMBL" id="JBHSGA010000008">
    <property type="protein sequence ID" value="MFC4525904.1"/>
    <property type="molecule type" value="Genomic_DNA"/>
</dbReference>
<feature type="transmembrane region" description="Helical" evidence="6">
    <location>
        <begin position="163"/>
        <end position="182"/>
    </location>
</feature>
<feature type="transmembrane region" description="Helical" evidence="6">
    <location>
        <begin position="123"/>
        <end position="142"/>
    </location>
</feature>
<feature type="transmembrane region" description="Helical" evidence="6">
    <location>
        <begin position="71"/>
        <end position="89"/>
    </location>
</feature>
<organism evidence="7 8">
    <name type="scientific">Dyella halodurans</name>
    <dbReference type="NCBI Taxonomy" id="1920171"/>
    <lineage>
        <taxon>Bacteria</taxon>
        <taxon>Pseudomonadati</taxon>
        <taxon>Pseudomonadota</taxon>
        <taxon>Gammaproteobacteria</taxon>
        <taxon>Lysobacterales</taxon>
        <taxon>Rhodanobacteraceae</taxon>
        <taxon>Dyella</taxon>
    </lineage>
</organism>
<comment type="caution">
    <text evidence="7">The sequence shown here is derived from an EMBL/GenBank/DDBJ whole genome shotgun (WGS) entry which is preliminary data.</text>
</comment>
<feature type="region of interest" description="Disordered" evidence="5">
    <location>
        <begin position="1"/>
        <end position="27"/>
    </location>
</feature>
<evidence type="ECO:0000256" key="4">
    <source>
        <dbReference type="ARBA" id="ARBA00023136"/>
    </source>
</evidence>
<evidence type="ECO:0000256" key="6">
    <source>
        <dbReference type="SAM" id="Phobius"/>
    </source>
</evidence>
<feature type="transmembrane region" description="Helical" evidence="6">
    <location>
        <begin position="32"/>
        <end position="51"/>
    </location>
</feature>
<accession>A0ABV9C099</accession>
<evidence type="ECO:0000313" key="8">
    <source>
        <dbReference type="Proteomes" id="UP001595961"/>
    </source>
</evidence>
<feature type="transmembrane region" description="Helical" evidence="6">
    <location>
        <begin position="229"/>
        <end position="248"/>
    </location>
</feature>
<sequence length="292" mass="30973">MGRSARPDHTRFGSPVLSTDDRHTASAASPSPARVFFALTMIGLGIVGLIYGDFAMVWQRIPIDHLPGRQLIAYACAAIELILGLGLLFRGTSRFAAAALAVYLLLWLLLKVPAVVVMPQLEATWLGFGEIAVIFAGGWTLHASLADGGRKQGFLSGRTAIRCARVLFALSLPMIGLSHFFYSEQTVAFVPAWLPFRLAWVYLTGAASIAASLAILFGVVPRLAATLEAAMLSIITLLVWGPGVIATPTDRTQWTALIISFAIAGGAWLVAGAYRATARSGFGAYIANPSAG</sequence>